<dbReference type="InterPro" id="IPR001920">
    <property type="entry name" value="Asp/Glu_race"/>
</dbReference>
<name>A0A9N8HCI0_9STRA</name>
<reference evidence="3" key="1">
    <citation type="submission" date="2020-06" db="EMBL/GenBank/DDBJ databases">
        <authorList>
            <consortium name="Plant Systems Biology data submission"/>
        </authorList>
    </citation>
    <scope>NUCLEOTIDE SEQUENCE</scope>
    <source>
        <strain evidence="3">D6</strain>
    </source>
</reference>
<dbReference type="PANTHER" id="PTHR21198:SF7">
    <property type="entry name" value="ASPARTATE-GLUTAMATE RACEMASE FAMILY"/>
    <property type="match status" value="1"/>
</dbReference>
<evidence type="ECO:0000313" key="4">
    <source>
        <dbReference type="Proteomes" id="UP001153069"/>
    </source>
</evidence>
<dbReference type="Proteomes" id="UP001153069">
    <property type="component" value="Unassembled WGS sequence"/>
</dbReference>
<dbReference type="Gene3D" id="3.40.50.1860">
    <property type="match status" value="2"/>
</dbReference>
<dbReference type="Pfam" id="PF01177">
    <property type="entry name" value="Asp_Glu_race"/>
    <property type="match status" value="1"/>
</dbReference>
<comment type="similarity">
    <text evidence="1">Belongs to the aspartate/glutamate racemases family.</text>
</comment>
<dbReference type="InterPro" id="IPR004380">
    <property type="entry name" value="Asp_race"/>
</dbReference>
<gene>
    <name evidence="3" type="ORF">SEMRO_302_G112300.1</name>
</gene>
<dbReference type="GO" id="GO:0047661">
    <property type="term" value="F:amino-acid racemase activity"/>
    <property type="evidence" value="ECO:0007669"/>
    <property type="project" value="InterPro"/>
</dbReference>
<dbReference type="PANTHER" id="PTHR21198">
    <property type="entry name" value="GLUTAMATE RACEMASE"/>
    <property type="match status" value="1"/>
</dbReference>
<accession>A0A9N8HCI0</accession>
<keyword evidence="2" id="KW-0413">Isomerase</keyword>
<dbReference type="OrthoDB" id="187836at2759"/>
<comment type="caution">
    <text evidence="3">The sequence shown here is derived from an EMBL/GenBank/DDBJ whole genome shotgun (WGS) entry which is preliminary data.</text>
</comment>
<dbReference type="NCBIfam" id="TIGR00035">
    <property type="entry name" value="asp_race"/>
    <property type="match status" value="1"/>
</dbReference>
<proteinExistence type="inferred from homology"/>
<organism evidence="3 4">
    <name type="scientific">Seminavis robusta</name>
    <dbReference type="NCBI Taxonomy" id="568900"/>
    <lineage>
        <taxon>Eukaryota</taxon>
        <taxon>Sar</taxon>
        <taxon>Stramenopiles</taxon>
        <taxon>Ochrophyta</taxon>
        <taxon>Bacillariophyta</taxon>
        <taxon>Bacillariophyceae</taxon>
        <taxon>Bacillariophycidae</taxon>
        <taxon>Naviculales</taxon>
        <taxon>Naviculaceae</taxon>
        <taxon>Seminavis</taxon>
    </lineage>
</organism>
<dbReference type="EMBL" id="CAICTM010000301">
    <property type="protein sequence ID" value="CAB9507355.1"/>
    <property type="molecule type" value="Genomic_DNA"/>
</dbReference>
<protein>
    <submittedName>
        <fullName evidence="3">Racemase YgeA</fullName>
    </submittedName>
</protein>
<keyword evidence="4" id="KW-1185">Reference proteome</keyword>
<dbReference type="SUPFAM" id="SSF53681">
    <property type="entry name" value="Aspartate/glutamate racemase"/>
    <property type="match status" value="2"/>
</dbReference>
<dbReference type="InterPro" id="IPR015942">
    <property type="entry name" value="Asp/Glu/hydantoin_racemase"/>
</dbReference>
<evidence type="ECO:0000256" key="2">
    <source>
        <dbReference type="ARBA" id="ARBA00023235"/>
    </source>
</evidence>
<sequence length="239" mass="26232">MKTIGLLGGMSWESTQLYYAALNRGVQEKLGGLHSAEIVLYSVDFDPIAKLQHDGDWAALAERLAKAAQGIESAGAQGLVICTNTMHKLAPQIQAAISIPLLHIADATAEVLQKKALKSVLLLGTKFTMEDSFYKGRLMDKYGIQVLVPDQQDRDQVHRVIYEELCKGEVKEESEVIFLGIIGKMTNASSGRESDRAQGVILGCTEIAMLVKPERVPNEIPVFDTTEIHAQRALDWALD</sequence>
<dbReference type="AlphaFoldDB" id="A0A9N8HCI0"/>
<evidence type="ECO:0000256" key="1">
    <source>
        <dbReference type="ARBA" id="ARBA00007847"/>
    </source>
</evidence>
<evidence type="ECO:0000313" key="3">
    <source>
        <dbReference type="EMBL" id="CAB9507355.1"/>
    </source>
</evidence>